<sequence length="871" mass="98470">MAAVAMKIALMFLIIVCIKKPSFTNASSQCLYSDAEQCISQYFEGKELFLTTSVWNICRGNCSRLPPKSLLQILLILAGDVELCPGPRMRCGDCKKCFRRNTDKVSCTICSNVFHLRCLCNDIFRTCLTNGGSEIHPEEYRLPELERLSNIRGFKILHQNIRGLFGKKDIVSEILATNIINIFCVSETFITSDTPACCFNITGYSYEQKCRLKGSGGGIAENKPTRITEHGKTLIDVIQSTNPETIARVEVIPSGLSDHDMLIKCRNYSSFKQVQVSEVLRNLKNLKRKKSVGLDDLPPGLFKDTANVIAEPLTYIINLSSNTGIIPIDWKKGKIIPIYKSGSAKDIDNYRPITILPIASKILEKCVHSQVLNHLEENKMLSDSQFGYRPHRSTELASTLFLDNIRKNMDKGQLTGAIFIDLRKAFDTISHSLIVSKLPNYGISGIEKEWFTNYLFAREQCVSVNGEQSSFKPVNCGVPQGSILGPLLFIMHFNGIVASLNNCKILMYADDTVIYYSHKDIEVIEKKLQDDLASITSWLQQNQLIINMKKGKTESMLFGTGKRLSTLNGRQMNLECNGSKVNFTSHYKYLGVHLKSSLNMNDHVNKAFKKASGYLKLLAKTRSFLSTKASLDIYRAMVIPVLTYCSLVCTCSTTTQKKRLESFEKRAARIIFGTSEEQASNRMPSVETIQKKKSCILTFRCLNNVCQNFLNYFTLIDSKVATRNLGFSIKLPKVKLETAKKGFYFNGGKLYNELPLEIHSLERYFTYFRMRSRILELPEPPFYKDKTKLKRKNQVRVLRAPLVEILLIFFSQITPSHAQNLSSANFTFLNVFDFAFYLTLAYSLSDQLEGVNSSPEPKLYSAKGMIFDHAL</sequence>
<evidence type="ECO:0000313" key="1">
    <source>
        <dbReference type="EMBL" id="CAB3993152.1"/>
    </source>
</evidence>
<evidence type="ECO:0000313" key="2">
    <source>
        <dbReference type="Proteomes" id="UP001152795"/>
    </source>
</evidence>
<reference evidence="1" key="1">
    <citation type="submission" date="2020-04" db="EMBL/GenBank/DDBJ databases">
        <authorList>
            <person name="Alioto T."/>
            <person name="Alioto T."/>
            <person name="Gomez Garrido J."/>
        </authorList>
    </citation>
    <scope>NUCLEOTIDE SEQUENCE</scope>
    <source>
        <strain evidence="1">A484AB</strain>
    </source>
</reference>
<dbReference type="InterPro" id="IPR000477">
    <property type="entry name" value="RT_dom"/>
</dbReference>
<name>A0A6S7GT04_PARCT</name>
<dbReference type="PROSITE" id="PS50878">
    <property type="entry name" value="RT_POL"/>
    <property type="match status" value="1"/>
</dbReference>
<protein>
    <submittedName>
        <fullName evidence="1">Uncharacterized protein</fullName>
    </submittedName>
</protein>
<dbReference type="OrthoDB" id="5985125at2759"/>
<gene>
    <name evidence="1" type="ORF">PACLA_8A085168</name>
</gene>
<accession>A0A6S7GT04</accession>
<dbReference type="InterPro" id="IPR043502">
    <property type="entry name" value="DNA/RNA_pol_sf"/>
</dbReference>
<dbReference type="Proteomes" id="UP001152795">
    <property type="component" value="Unassembled WGS sequence"/>
</dbReference>
<dbReference type="AlphaFoldDB" id="A0A6S7GT04"/>
<comment type="caution">
    <text evidence="1">The sequence shown here is derived from an EMBL/GenBank/DDBJ whole genome shotgun (WGS) entry which is preliminary data.</text>
</comment>
<feature type="non-terminal residue" evidence="1">
    <location>
        <position position="1"/>
    </location>
</feature>
<dbReference type="SUPFAM" id="SSF56672">
    <property type="entry name" value="DNA/RNA polymerases"/>
    <property type="match status" value="1"/>
</dbReference>
<dbReference type="CDD" id="cd15489">
    <property type="entry name" value="PHD_SF"/>
    <property type="match status" value="1"/>
</dbReference>
<dbReference type="CDD" id="cd01650">
    <property type="entry name" value="RT_nLTR_like"/>
    <property type="match status" value="1"/>
</dbReference>
<dbReference type="EMBL" id="CACRXK020002197">
    <property type="protein sequence ID" value="CAB3993152.1"/>
    <property type="molecule type" value="Genomic_DNA"/>
</dbReference>
<dbReference type="PANTHER" id="PTHR33332">
    <property type="entry name" value="REVERSE TRANSCRIPTASE DOMAIN-CONTAINING PROTEIN"/>
    <property type="match status" value="1"/>
</dbReference>
<proteinExistence type="predicted"/>
<dbReference type="Pfam" id="PF00078">
    <property type="entry name" value="RVT_1"/>
    <property type="match status" value="1"/>
</dbReference>
<keyword evidence="2" id="KW-1185">Reference proteome</keyword>
<organism evidence="1 2">
    <name type="scientific">Paramuricea clavata</name>
    <name type="common">Red gorgonian</name>
    <name type="synonym">Violescent sea-whip</name>
    <dbReference type="NCBI Taxonomy" id="317549"/>
    <lineage>
        <taxon>Eukaryota</taxon>
        <taxon>Metazoa</taxon>
        <taxon>Cnidaria</taxon>
        <taxon>Anthozoa</taxon>
        <taxon>Octocorallia</taxon>
        <taxon>Malacalcyonacea</taxon>
        <taxon>Plexauridae</taxon>
        <taxon>Paramuricea</taxon>
    </lineage>
</organism>